<feature type="region of interest" description="Disordered" evidence="1">
    <location>
        <begin position="1"/>
        <end position="62"/>
    </location>
</feature>
<name>A0A4Q0MKY7_9HYPH</name>
<keyword evidence="4" id="KW-1185">Reference proteome</keyword>
<dbReference type="EMBL" id="RYFI01000004">
    <property type="protein sequence ID" value="RXF74320.1"/>
    <property type="molecule type" value="Genomic_DNA"/>
</dbReference>
<evidence type="ECO:0000313" key="3">
    <source>
        <dbReference type="EMBL" id="RXF74320.1"/>
    </source>
</evidence>
<gene>
    <name evidence="3" type="ORF">EK403_05710</name>
</gene>
<dbReference type="Proteomes" id="UP000289708">
    <property type="component" value="Unassembled WGS sequence"/>
</dbReference>
<keyword evidence="2" id="KW-0472">Membrane</keyword>
<dbReference type="AlphaFoldDB" id="A0A4Q0MKY7"/>
<feature type="compositionally biased region" description="Basic and acidic residues" evidence="1">
    <location>
        <begin position="1"/>
        <end position="12"/>
    </location>
</feature>
<feature type="transmembrane region" description="Helical" evidence="2">
    <location>
        <begin position="84"/>
        <end position="101"/>
    </location>
</feature>
<accession>A0A4Q0MKY7</accession>
<reference evidence="3 4" key="1">
    <citation type="submission" date="2018-12" db="EMBL/GenBank/DDBJ databases">
        <title>bacterium Hansschlegelia zhihuaiae S113.</title>
        <authorList>
            <person name="He J."/>
        </authorList>
    </citation>
    <scope>NUCLEOTIDE SEQUENCE [LARGE SCALE GENOMIC DNA]</scope>
    <source>
        <strain evidence="3 4">S 113</strain>
    </source>
</reference>
<keyword evidence="2" id="KW-0812">Transmembrane</keyword>
<evidence type="ECO:0000256" key="2">
    <source>
        <dbReference type="SAM" id="Phobius"/>
    </source>
</evidence>
<proteinExistence type="predicted"/>
<sequence length="102" mass="10634">METRRTTGKADEMTEAVGSTGRRAASQARKAGADIGDAIDRNSASGAAHVRRASRKSSAAYEAATDEFDDRMGSLEAQIRRNPLAAAGAALLVGVVLGRFVL</sequence>
<evidence type="ECO:0008006" key="5">
    <source>
        <dbReference type="Google" id="ProtNLM"/>
    </source>
</evidence>
<evidence type="ECO:0000313" key="4">
    <source>
        <dbReference type="Proteomes" id="UP000289708"/>
    </source>
</evidence>
<comment type="caution">
    <text evidence="3">The sequence shown here is derived from an EMBL/GenBank/DDBJ whole genome shotgun (WGS) entry which is preliminary data.</text>
</comment>
<evidence type="ECO:0000256" key="1">
    <source>
        <dbReference type="SAM" id="MobiDB-lite"/>
    </source>
</evidence>
<protein>
    <recommendedName>
        <fullName evidence="5">DUF883 family protein</fullName>
    </recommendedName>
</protein>
<organism evidence="3 4">
    <name type="scientific">Hansschlegelia zhihuaiae</name>
    <dbReference type="NCBI Taxonomy" id="405005"/>
    <lineage>
        <taxon>Bacteria</taxon>
        <taxon>Pseudomonadati</taxon>
        <taxon>Pseudomonadota</taxon>
        <taxon>Alphaproteobacteria</taxon>
        <taxon>Hyphomicrobiales</taxon>
        <taxon>Methylopilaceae</taxon>
        <taxon>Hansschlegelia</taxon>
    </lineage>
</organism>
<dbReference type="RefSeq" id="WP_128776545.1">
    <property type="nucleotide sequence ID" value="NZ_RYFI01000004.1"/>
</dbReference>
<keyword evidence="2" id="KW-1133">Transmembrane helix</keyword>